<feature type="region of interest" description="Disordered" evidence="1">
    <location>
        <begin position="51"/>
        <end position="106"/>
    </location>
</feature>
<feature type="compositionally biased region" description="Basic and acidic residues" evidence="1">
    <location>
        <begin position="53"/>
        <end position="67"/>
    </location>
</feature>
<feature type="compositionally biased region" description="Pro residues" evidence="1">
    <location>
        <begin position="82"/>
        <end position="93"/>
    </location>
</feature>
<feature type="region of interest" description="Disordered" evidence="1">
    <location>
        <begin position="306"/>
        <end position="329"/>
    </location>
</feature>
<proteinExistence type="predicted"/>
<feature type="compositionally biased region" description="Low complexity" evidence="1">
    <location>
        <begin position="540"/>
        <end position="643"/>
    </location>
</feature>
<gene>
    <name evidence="2" type="ORF">JTE90_026327</name>
</gene>
<evidence type="ECO:0000256" key="1">
    <source>
        <dbReference type="SAM" id="MobiDB-lite"/>
    </source>
</evidence>
<protein>
    <submittedName>
        <fullName evidence="2">Uncharacterized protein</fullName>
    </submittedName>
</protein>
<keyword evidence="3" id="KW-1185">Reference proteome</keyword>
<feature type="compositionally biased region" description="Basic and acidic residues" evidence="1">
    <location>
        <begin position="309"/>
        <end position="324"/>
    </location>
</feature>
<dbReference type="EMBL" id="JAFNEN010000627">
    <property type="protein sequence ID" value="KAG8179429.1"/>
    <property type="molecule type" value="Genomic_DNA"/>
</dbReference>
<reference evidence="2 3" key="1">
    <citation type="journal article" date="2022" name="Nat. Ecol. Evol.">
        <title>A masculinizing supergene underlies an exaggerated male reproductive morph in a spider.</title>
        <authorList>
            <person name="Hendrickx F."/>
            <person name="De Corte Z."/>
            <person name="Sonet G."/>
            <person name="Van Belleghem S.M."/>
            <person name="Kostlbacher S."/>
            <person name="Vangestel C."/>
        </authorList>
    </citation>
    <scope>NUCLEOTIDE SEQUENCE [LARGE SCALE GENOMIC DNA]</scope>
    <source>
        <strain evidence="2">W744_W776</strain>
    </source>
</reference>
<dbReference type="AlphaFoldDB" id="A0AAV6U5L6"/>
<feature type="compositionally biased region" description="Basic and acidic residues" evidence="1">
    <location>
        <begin position="149"/>
        <end position="163"/>
    </location>
</feature>
<organism evidence="2 3">
    <name type="scientific">Oedothorax gibbosus</name>
    <dbReference type="NCBI Taxonomy" id="931172"/>
    <lineage>
        <taxon>Eukaryota</taxon>
        <taxon>Metazoa</taxon>
        <taxon>Ecdysozoa</taxon>
        <taxon>Arthropoda</taxon>
        <taxon>Chelicerata</taxon>
        <taxon>Arachnida</taxon>
        <taxon>Araneae</taxon>
        <taxon>Araneomorphae</taxon>
        <taxon>Entelegynae</taxon>
        <taxon>Araneoidea</taxon>
        <taxon>Linyphiidae</taxon>
        <taxon>Erigoninae</taxon>
        <taxon>Oedothorax</taxon>
    </lineage>
</organism>
<evidence type="ECO:0000313" key="3">
    <source>
        <dbReference type="Proteomes" id="UP000827092"/>
    </source>
</evidence>
<comment type="caution">
    <text evidence="2">The sequence shown here is derived from an EMBL/GenBank/DDBJ whole genome shotgun (WGS) entry which is preliminary data.</text>
</comment>
<sequence length="758" mass="85921">MRRKTQGTWFWNTGQANTWRYLSLYLLVLFISTASGRPDFLDSMSRQFFGTQNDDRGHADNHHRQDPDPFAQMFGSQSQPVPARPHQPPPPNRPYQHRPPQRQGYYAPPHHAVVAHHPHHAHPPQSYPNYNGPPPIYGHQQGFGQVKTEGNETKTEGFPREGTKSPLASHYPGQPRHPHVSPEYHIQPQHQPIEYHHKEPVEYHHQPPVEYHHQPPVEYHHAPPHQVEYHEPAVVEEHHEIHHPPHEVVEYHHEPPVEYHHPKPKKGFRISFAQPSPDLKIVDQHLKLPAVKFRFHINPKIMITTNTKDPLDKKHHHDDEHDLEPFPPPDAFADHEAPPSFNKQTIQHYPVDHHEHYPVVHHEPYPVAHEVVKHYPAAYPEAKHYPVEHHAVAHHPSPHEYTYDLSGGHSHLKPHRSHYEPMFKVKTRPIVITESPPPPPTTTPRPSTTTSRTTSTSTTRATTTRRTRNRTRAQLTARNPGFSVAFTQASTTATTSVGRQGDASEASTTSTRRSIFGSNSEREKEGVGISARKDDQGSATTSMVTSSTTTTTKPTTTSTTTTQKPITSTTTTTTTTTQKPTTSTTTTTQKPTTTTTTTTQKPTTTTTTTTQKPTTTSTTTTKATTTRRVSSTPAEETTPRTTPVFNVGSNEIDMQKVDELPRRRPEPLKEESLTTIERSETFDVQNSESVKIIETTMLIDGKNQTVKFYYITQPIKLPLDLFQKMTGQKAAPNGMSVLKIRKKRFVMSLDEFKPLLHD</sequence>
<feature type="region of interest" description="Disordered" evidence="1">
    <location>
        <begin position="430"/>
        <end position="646"/>
    </location>
</feature>
<name>A0AAV6U5L6_9ARAC</name>
<dbReference type="Proteomes" id="UP000827092">
    <property type="component" value="Unassembled WGS sequence"/>
</dbReference>
<feature type="compositionally biased region" description="Low complexity" evidence="1">
    <location>
        <begin position="444"/>
        <end position="462"/>
    </location>
</feature>
<accession>A0AAV6U5L6</accession>
<evidence type="ECO:0000313" key="2">
    <source>
        <dbReference type="EMBL" id="KAG8179429.1"/>
    </source>
</evidence>
<feature type="compositionally biased region" description="Low complexity" evidence="1">
    <location>
        <begin position="482"/>
        <end position="497"/>
    </location>
</feature>
<feature type="compositionally biased region" description="Basic and acidic residues" evidence="1">
    <location>
        <begin position="520"/>
        <end position="536"/>
    </location>
</feature>
<feature type="region of interest" description="Disordered" evidence="1">
    <location>
        <begin position="147"/>
        <end position="184"/>
    </location>
</feature>